<name>U9T562_RHIID</name>
<organism evidence="1">
    <name type="scientific">Rhizophagus irregularis (strain DAOM 181602 / DAOM 197198 / MUCL 43194)</name>
    <name type="common">Arbuscular mycorrhizal fungus</name>
    <name type="synonym">Glomus intraradices</name>
    <dbReference type="NCBI Taxonomy" id="747089"/>
    <lineage>
        <taxon>Eukaryota</taxon>
        <taxon>Fungi</taxon>
        <taxon>Fungi incertae sedis</taxon>
        <taxon>Mucoromycota</taxon>
        <taxon>Glomeromycotina</taxon>
        <taxon>Glomeromycetes</taxon>
        <taxon>Glomerales</taxon>
        <taxon>Glomeraceae</taxon>
        <taxon>Rhizophagus</taxon>
    </lineage>
</organism>
<proteinExistence type="predicted"/>
<dbReference type="HOGENOM" id="CLU_3069907_0_0_1"/>
<evidence type="ECO:0000313" key="1">
    <source>
        <dbReference type="EMBL" id="ESA01463.1"/>
    </source>
</evidence>
<gene>
    <name evidence="1" type="ORF">GLOINDRAFT_7481</name>
</gene>
<protein>
    <submittedName>
        <fullName evidence="1">Uncharacterized protein</fullName>
    </submittedName>
</protein>
<accession>U9T562</accession>
<dbReference type="EMBL" id="KI296438">
    <property type="protein sequence ID" value="ESA01463.1"/>
    <property type="molecule type" value="Genomic_DNA"/>
</dbReference>
<sequence>MLDVMIETIVKWFVIFLLRYRLTPSMSIAINMKISGNPAHGAQGINKKLILNI</sequence>
<dbReference type="AlphaFoldDB" id="U9T562"/>
<reference evidence="1" key="1">
    <citation type="submission" date="2013-07" db="EMBL/GenBank/DDBJ databases">
        <title>The genome of an arbuscular mycorrhizal fungus provides insights into the evolution of the oldest plant symbiosis.</title>
        <authorList>
            <consortium name="DOE Joint Genome Institute"/>
            <person name="Tisserant E."/>
            <person name="Malbreil M."/>
            <person name="Kuo A."/>
            <person name="Kohler A."/>
            <person name="Symeonidi A."/>
            <person name="Balestrini R."/>
            <person name="Charron P."/>
            <person name="Duensing N."/>
            <person name="Frei-dit-Frey N."/>
            <person name="Gianinazzi-Pearson V."/>
            <person name="Gilbert B."/>
            <person name="Handa Y."/>
            <person name="Hijri M."/>
            <person name="Kaul R."/>
            <person name="Kawaguchi M."/>
            <person name="Krajinski F."/>
            <person name="Lammers P."/>
            <person name="Lapierre D."/>
            <person name="Masclaux F.G."/>
            <person name="Murat C."/>
            <person name="Morin E."/>
            <person name="Ndikumana S."/>
            <person name="Pagni M."/>
            <person name="Petitpierre D."/>
            <person name="Requena N."/>
            <person name="Rosikiewicz P."/>
            <person name="Riley R."/>
            <person name="Saito K."/>
            <person name="San Clemente H."/>
            <person name="Shapiro H."/>
            <person name="van Tuinen D."/>
            <person name="Becard G."/>
            <person name="Bonfante P."/>
            <person name="Paszkowski U."/>
            <person name="Shachar-Hill Y."/>
            <person name="Young J.P."/>
            <person name="Sanders I.R."/>
            <person name="Henrissat B."/>
            <person name="Rensing S.A."/>
            <person name="Grigoriev I.V."/>
            <person name="Corradi N."/>
            <person name="Roux C."/>
            <person name="Martin F."/>
        </authorList>
    </citation>
    <scope>NUCLEOTIDE SEQUENCE</scope>
    <source>
        <strain evidence="1">DAOM 197198</strain>
    </source>
</reference>